<evidence type="ECO:0000313" key="1">
    <source>
        <dbReference type="EMBL" id="AXK32657.1"/>
    </source>
</evidence>
<dbReference type="PANTHER" id="PTHR41775:SF1">
    <property type="entry name" value="PEPTIDASE M6-LIKE DOMAIN-CONTAINING PROTEIN"/>
    <property type="match status" value="1"/>
</dbReference>
<name>A0A345XLZ1_9ACTN</name>
<reference evidence="1 2" key="1">
    <citation type="submission" date="2018-07" db="EMBL/GenBank/DDBJ databases">
        <title>Draft genome of the type strain Streptomyces armeniacus ATCC 15676.</title>
        <authorList>
            <person name="Labana P."/>
            <person name="Gosse J.T."/>
            <person name="Boddy C.N."/>
        </authorList>
    </citation>
    <scope>NUCLEOTIDE SEQUENCE [LARGE SCALE GENOMIC DNA]</scope>
    <source>
        <strain evidence="1 2">ATCC 15676</strain>
    </source>
</reference>
<gene>
    <name evidence="1" type="ORF">DVA86_08370</name>
</gene>
<dbReference type="Proteomes" id="UP000254425">
    <property type="component" value="Chromosome"/>
</dbReference>
<protein>
    <submittedName>
        <fullName evidence="1">Peptidase M6</fullName>
    </submittedName>
</protein>
<dbReference type="EMBL" id="CP031320">
    <property type="protein sequence ID" value="AXK32657.1"/>
    <property type="molecule type" value="Genomic_DNA"/>
</dbReference>
<evidence type="ECO:0000313" key="2">
    <source>
        <dbReference type="Proteomes" id="UP000254425"/>
    </source>
</evidence>
<accession>A0A345XLZ1</accession>
<dbReference type="KEGG" id="sarm:DVA86_08370"/>
<dbReference type="PANTHER" id="PTHR41775">
    <property type="entry name" value="SECRETED PROTEIN-RELATED"/>
    <property type="match status" value="1"/>
</dbReference>
<organism evidence="1 2">
    <name type="scientific">Streptomyces armeniacus</name>
    <dbReference type="NCBI Taxonomy" id="83291"/>
    <lineage>
        <taxon>Bacteria</taxon>
        <taxon>Bacillati</taxon>
        <taxon>Actinomycetota</taxon>
        <taxon>Actinomycetes</taxon>
        <taxon>Kitasatosporales</taxon>
        <taxon>Streptomycetaceae</taxon>
        <taxon>Streptomyces</taxon>
    </lineage>
</organism>
<dbReference type="AlphaFoldDB" id="A0A345XLZ1"/>
<keyword evidence="2" id="KW-1185">Reference proteome</keyword>
<sequence>MSAVPARHRIPGCRAIAVVTATALSTLGLALLPGGDEADALDISGPCAIDGAPGFGEGPTNAEYIRPEGHKKATMIMVDFSDIPARTPAAERAAFFSDYGKRYLDQSSYGSYRLDLEPTRQWIRMPGTWSSYDIRRGIKSEGMRKYVQDAIDAARAQGTDFGDTEFVYVVADDNVPAQPTVSQANTFDSLHAGPRDIRGAALVFGRRADSATWQRGNFVHEANHLYGLPDLYNVYNGASVEFAGGWDTMSMAGISDLMGWHKWKFGWLTDRQVACVNGPGTSTHALKPIGSPDGANIAVVKTGPSTAIVAEARTKTGLDGKICGEGVLLYTVNSGVETGRGPIRVVDSMPRSEGGSACADRSPMELAELGDAPFRTGDAHTFANGVRVAVTGGTGKPGAHYTVRVSKPR</sequence>
<proteinExistence type="predicted"/>
<dbReference type="RefSeq" id="WP_208877007.1">
    <property type="nucleotide sequence ID" value="NZ_CP031320.1"/>
</dbReference>